<dbReference type="OrthoDB" id="6155306at2759"/>
<feature type="compositionally biased region" description="Basic residues" evidence="1">
    <location>
        <begin position="1"/>
        <end position="12"/>
    </location>
</feature>
<gene>
    <name evidence="2" type="ORF">PXEA_LOCUS1723</name>
</gene>
<evidence type="ECO:0000313" key="2">
    <source>
        <dbReference type="EMBL" id="VEL08283.1"/>
    </source>
</evidence>
<keyword evidence="3" id="KW-1185">Reference proteome</keyword>
<name>A0A448WCA7_9PLAT</name>
<feature type="compositionally biased region" description="Basic and acidic residues" evidence="1">
    <location>
        <begin position="405"/>
        <end position="414"/>
    </location>
</feature>
<dbReference type="Gene3D" id="3.30.70.1820">
    <property type="entry name" value="L1 transposable element, RRM domain"/>
    <property type="match status" value="1"/>
</dbReference>
<dbReference type="PANTHER" id="PTHR11505">
    <property type="entry name" value="L1 TRANSPOSABLE ELEMENT-RELATED"/>
    <property type="match status" value="1"/>
</dbReference>
<sequence length="421" mass="48507">MEWKKVKTKKQKGSPFPKKLADFFEEEIQDGDRDQQQGNQDDSAYHTPLSQRNRFAPLYTPHRRANPADLQEDSEEDNPRDRSPLKPMRPQPPAEQQENREIQVGQLSQPSPQTPPANKPPDPLINFPITDQPMTQQFFKEFMISFRCVMQDNMAEIRVDMKELVGHVSQFAKKTDQRVTKLENRISEMTGAHNELIDAHRELMDEVKWMKEKLADAEDRNRRNNVKIRGVSETVSNNDLKGYVRDLLKTTLPTISENELVIDRAHRLPKPGFIADHLPRDVITRIHFYHVKELLLASTRGGKKLPDPFRDLTLYQDLSQATLQARKEYSQIAATLRYKKIPYKWGFPPKMIINDQGVTHVIRSVKEGKDLLAKWNIPVFISGDPKKDRPIRSTPLSKQQPMDCSQDKTEDEKSAVASAGT</sequence>
<comment type="caution">
    <text evidence="2">The sequence shown here is derived from an EMBL/GenBank/DDBJ whole genome shotgun (WGS) entry which is preliminary data.</text>
</comment>
<evidence type="ECO:0000313" key="3">
    <source>
        <dbReference type="Proteomes" id="UP000784294"/>
    </source>
</evidence>
<accession>A0A448WCA7</accession>
<feature type="region of interest" description="Disordered" evidence="1">
    <location>
        <begin position="384"/>
        <end position="421"/>
    </location>
</feature>
<dbReference type="AlphaFoldDB" id="A0A448WCA7"/>
<dbReference type="InterPro" id="IPR004244">
    <property type="entry name" value="Transposase_22"/>
</dbReference>
<dbReference type="Proteomes" id="UP000784294">
    <property type="component" value="Unassembled WGS sequence"/>
</dbReference>
<organism evidence="2 3">
    <name type="scientific">Protopolystoma xenopodis</name>
    <dbReference type="NCBI Taxonomy" id="117903"/>
    <lineage>
        <taxon>Eukaryota</taxon>
        <taxon>Metazoa</taxon>
        <taxon>Spiralia</taxon>
        <taxon>Lophotrochozoa</taxon>
        <taxon>Platyhelminthes</taxon>
        <taxon>Monogenea</taxon>
        <taxon>Polyopisthocotylea</taxon>
        <taxon>Polystomatidea</taxon>
        <taxon>Polystomatidae</taxon>
        <taxon>Protopolystoma</taxon>
    </lineage>
</organism>
<dbReference type="Gene3D" id="3.30.250.20">
    <property type="entry name" value="L1 transposable element, C-terminal domain"/>
    <property type="match status" value="1"/>
</dbReference>
<dbReference type="InterPro" id="IPR042566">
    <property type="entry name" value="L1_C"/>
</dbReference>
<feature type="region of interest" description="Disordered" evidence="1">
    <location>
        <begin position="1"/>
        <end position="102"/>
    </location>
</feature>
<dbReference type="EMBL" id="CAAALY010003576">
    <property type="protein sequence ID" value="VEL08283.1"/>
    <property type="molecule type" value="Genomic_DNA"/>
</dbReference>
<proteinExistence type="predicted"/>
<reference evidence="2" key="1">
    <citation type="submission" date="2018-11" db="EMBL/GenBank/DDBJ databases">
        <authorList>
            <consortium name="Pathogen Informatics"/>
        </authorList>
    </citation>
    <scope>NUCLEOTIDE SEQUENCE</scope>
</reference>
<evidence type="ECO:0000256" key="1">
    <source>
        <dbReference type="SAM" id="MobiDB-lite"/>
    </source>
</evidence>
<protein>
    <submittedName>
        <fullName evidence="2">Uncharacterized protein</fullName>
    </submittedName>
</protein>
<feature type="compositionally biased region" description="Polar residues" evidence="1">
    <location>
        <begin position="394"/>
        <end position="403"/>
    </location>
</feature>